<reference evidence="1 2" key="1">
    <citation type="submission" date="2013-08" db="EMBL/GenBank/DDBJ databases">
        <title>Flavobacterium limnosediminis JC2902 genome sequencing.</title>
        <authorList>
            <person name="Lee K."/>
            <person name="Yi H."/>
            <person name="Park S."/>
            <person name="Chun J."/>
        </authorList>
    </citation>
    <scope>NUCLEOTIDE SEQUENCE [LARGE SCALE GENOMIC DNA]</scope>
    <source>
        <strain evidence="1 2">JC2902</strain>
    </source>
</reference>
<comment type="caution">
    <text evidence="1">The sequence shown here is derived from an EMBL/GenBank/DDBJ whole genome shotgun (WGS) entry which is preliminary data.</text>
</comment>
<dbReference type="Proteomes" id="UP000018004">
    <property type="component" value="Unassembled WGS sequence"/>
</dbReference>
<organism evidence="1 2">
    <name type="scientific">Flavobacterium limnosediminis JC2902</name>
    <dbReference type="NCBI Taxonomy" id="1341181"/>
    <lineage>
        <taxon>Bacteria</taxon>
        <taxon>Pseudomonadati</taxon>
        <taxon>Bacteroidota</taxon>
        <taxon>Flavobacteriia</taxon>
        <taxon>Flavobacteriales</taxon>
        <taxon>Flavobacteriaceae</taxon>
        <taxon>Flavobacterium</taxon>
    </lineage>
</organism>
<protein>
    <submittedName>
        <fullName evidence="1">Uncharacterized protein</fullName>
    </submittedName>
</protein>
<dbReference type="EMBL" id="AVGG01000018">
    <property type="protein sequence ID" value="ESU26674.1"/>
    <property type="molecule type" value="Genomic_DNA"/>
</dbReference>
<proteinExistence type="predicted"/>
<accession>V6SJT1</accession>
<name>V6SJT1_9FLAO</name>
<gene>
    <name evidence="1" type="ORF">FLJC2902T_26490</name>
</gene>
<dbReference type="STRING" id="1341181.FLJC2902T_26490"/>
<keyword evidence="2" id="KW-1185">Reference proteome</keyword>
<dbReference type="AlphaFoldDB" id="V6SJT1"/>
<evidence type="ECO:0000313" key="1">
    <source>
        <dbReference type="EMBL" id="ESU26674.1"/>
    </source>
</evidence>
<evidence type="ECO:0000313" key="2">
    <source>
        <dbReference type="Proteomes" id="UP000018004"/>
    </source>
</evidence>
<sequence length="37" mass="4150">MNHDSTMVDHDSKTMGSDSKMYACPMYHDVTGKKGDK</sequence>
<dbReference type="PATRIC" id="fig|1341181.4.peg.2607"/>